<keyword evidence="6 7" id="KW-0472">Membrane</keyword>
<protein>
    <submittedName>
        <fullName evidence="9">MFS family permease</fullName>
    </submittedName>
</protein>
<dbReference type="Pfam" id="PF07690">
    <property type="entry name" value="MFS_1"/>
    <property type="match status" value="1"/>
</dbReference>
<dbReference type="RefSeq" id="WP_204518783.1">
    <property type="nucleotide sequence ID" value="NZ_BAABIN010000014.1"/>
</dbReference>
<feature type="transmembrane region" description="Helical" evidence="7">
    <location>
        <begin position="73"/>
        <end position="92"/>
    </location>
</feature>
<evidence type="ECO:0000256" key="1">
    <source>
        <dbReference type="ARBA" id="ARBA00004651"/>
    </source>
</evidence>
<proteinExistence type="predicted"/>
<keyword evidence="2" id="KW-0813">Transport</keyword>
<evidence type="ECO:0000313" key="9">
    <source>
        <dbReference type="EMBL" id="MBM7591041.1"/>
    </source>
</evidence>
<evidence type="ECO:0000259" key="8">
    <source>
        <dbReference type="PROSITE" id="PS50850"/>
    </source>
</evidence>
<reference evidence="9" key="1">
    <citation type="submission" date="2021-01" db="EMBL/GenBank/DDBJ databases">
        <title>Genomic Encyclopedia of Type Strains, Phase IV (KMG-IV): sequencing the most valuable type-strain genomes for metagenomic binning, comparative biology and taxonomic classification.</title>
        <authorList>
            <person name="Goeker M."/>
        </authorList>
    </citation>
    <scope>NUCLEOTIDE SEQUENCE</scope>
    <source>
        <strain evidence="9">DSM 25523</strain>
    </source>
</reference>
<dbReference type="PANTHER" id="PTHR23521:SF2">
    <property type="entry name" value="TRANSPORTER MFS SUPERFAMILY"/>
    <property type="match status" value="1"/>
</dbReference>
<evidence type="ECO:0000256" key="6">
    <source>
        <dbReference type="ARBA" id="ARBA00023136"/>
    </source>
</evidence>
<feature type="transmembrane region" description="Helical" evidence="7">
    <location>
        <begin position="326"/>
        <end position="345"/>
    </location>
</feature>
<evidence type="ECO:0000256" key="4">
    <source>
        <dbReference type="ARBA" id="ARBA00022692"/>
    </source>
</evidence>
<dbReference type="InterPro" id="IPR036259">
    <property type="entry name" value="MFS_trans_sf"/>
</dbReference>
<dbReference type="PANTHER" id="PTHR23521">
    <property type="entry name" value="TRANSPORTER MFS SUPERFAMILY"/>
    <property type="match status" value="1"/>
</dbReference>
<dbReference type="Gene3D" id="1.20.1250.20">
    <property type="entry name" value="MFS general substrate transporter like domains"/>
    <property type="match status" value="2"/>
</dbReference>
<dbReference type="SUPFAM" id="SSF103473">
    <property type="entry name" value="MFS general substrate transporter"/>
    <property type="match status" value="1"/>
</dbReference>
<feature type="transmembrane region" description="Helical" evidence="7">
    <location>
        <begin position="268"/>
        <end position="286"/>
    </location>
</feature>
<keyword evidence="5 7" id="KW-1133">Transmembrane helix</keyword>
<feature type="transmembrane region" description="Helical" evidence="7">
    <location>
        <begin position="199"/>
        <end position="220"/>
    </location>
</feature>
<dbReference type="InterPro" id="IPR020846">
    <property type="entry name" value="MFS_dom"/>
</dbReference>
<organism evidence="9 10">
    <name type="scientific">Brevibacillus fulvus</name>
    <dbReference type="NCBI Taxonomy" id="1125967"/>
    <lineage>
        <taxon>Bacteria</taxon>
        <taxon>Bacillati</taxon>
        <taxon>Bacillota</taxon>
        <taxon>Bacilli</taxon>
        <taxon>Bacillales</taxon>
        <taxon>Paenibacillaceae</taxon>
        <taxon>Brevibacillus</taxon>
    </lineage>
</organism>
<dbReference type="PROSITE" id="PS50850">
    <property type="entry name" value="MFS"/>
    <property type="match status" value="1"/>
</dbReference>
<dbReference type="CDD" id="cd17477">
    <property type="entry name" value="MFS_YcaD_like"/>
    <property type="match status" value="1"/>
</dbReference>
<dbReference type="EMBL" id="JAFBEB010000009">
    <property type="protein sequence ID" value="MBM7591041.1"/>
    <property type="molecule type" value="Genomic_DNA"/>
</dbReference>
<dbReference type="Proteomes" id="UP000717624">
    <property type="component" value="Unassembled WGS sequence"/>
</dbReference>
<dbReference type="InterPro" id="IPR011701">
    <property type="entry name" value="MFS"/>
</dbReference>
<comment type="caution">
    <text evidence="9">The sequence shown here is derived from an EMBL/GenBank/DDBJ whole genome shotgun (WGS) entry which is preliminary data.</text>
</comment>
<gene>
    <name evidence="9" type="ORF">JOD01_002667</name>
</gene>
<feature type="domain" description="Major facilitator superfamily (MFS) profile" evidence="8">
    <location>
        <begin position="7"/>
        <end position="381"/>
    </location>
</feature>
<feature type="transmembrane region" description="Helical" evidence="7">
    <location>
        <begin position="158"/>
        <end position="178"/>
    </location>
</feature>
<feature type="transmembrane region" description="Helical" evidence="7">
    <location>
        <begin position="7"/>
        <end position="32"/>
    </location>
</feature>
<accession>A0A938Y0C9</accession>
<comment type="subcellular location">
    <subcellularLocation>
        <location evidence="1">Cell membrane</location>
        <topology evidence="1">Multi-pass membrane protein</topology>
    </subcellularLocation>
</comment>
<feature type="transmembrane region" description="Helical" evidence="7">
    <location>
        <begin position="44"/>
        <end position="61"/>
    </location>
</feature>
<dbReference type="InterPro" id="IPR047200">
    <property type="entry name" value="MFS_YcaD-like"/>
</dbReference>
<keyword evidence="3" id="KW-1003">Cell membrane</keyword>
<evidence type="ECO:0000256" key="7">
    <source>
        <dbReference type="SAM" id="Phobius"/>
    </source>
</evidence>
<name>A0A938Y0C9_9BACL</name>
<evidence type="ECO:0000256" key="3">
    <source>
        <dbReference type="ARBA" id="ARBA00022475"/>
    </source>
</evidence>
<dbReference type="GO" id="GO:0022857">
    <property type="term" value="F:transmembrane transporter activity"/>
    <property type="evidence" value="ECO:0007669"/>
    <property type="project" value="InterPro"/>
</dbReference>
<dbReference type="GO" id="GO:0005886">
    <property type="term" value="C:plasma membrane"/>
    <property type="evidence" value="ECO:0007669"/>
    <property type="project" value="UniProtKB-SubCell"/>
</dbReference>
<feature type="transmembrane region" description="Helical" evidence="7">
    <location>
        <begin position="357"/>
        <end position="376"/>
    </location>
</feature>
<evidence type="ECO:0000256" key="5">
    <source>
        <dbReference type="ARBA" id="ARBA00022989"/>
    </source>
</evidence>
<evidence type="ECO:0000256" key="2">
    <source>
        <dbReference type="ARBA" id="ARBA00022448"/>
    </source>
</evidence>
<sequence length="388" mass="42160">MHASRHLFWILIIVVAIAGANQGLTLPLLAILLEEQGVSSLANGFNAAALYIGVFLVSPFLEIPLRRIGYRSTIICGLGLLMVATVALPFFSSLTVWFMMRLLMGIGDSSMHYASQMWVTQIAAPERRGRDISLYGLAYGIGFSVGPLGLSLLQFGKWMPFVALCLLYMIAFLLVFTMKNAFPLQVQPSSNKENRYLRVIRMGWLALIPAFLYGFMEASLNGSFPVYALRVGISVDMVSYILPAFVVGSIMLQIPLGILSDKLGRQKVMTGCALIGGTLFTLFPLAEANVWLMMLLLALAGAVVGSFYSLGLAFSADILPAGMVPVAGIIASINFSIGSIVAPNINGLILETGAPSYMFPVMGMMILLFAVLSFFFRREKAIAHELNQ</sequence>
<dbReference type="AlphaFoldDB" id="A0A938Y0C9"/>
<feature type="transmembrane region" description="Helical" evidence="7">
    <location>
        <begin position="292"/>
        <end position="314"/>
    </location>
</feature>
<evidence type="ECO:0000313" key="10">
    <source>
        <dbReference type="Proteomes" id="UP000717624"/>
    </source>
</evidence>
<keyword evidence="10" id="KW-1185">Reference proteome</keyword>
<keyword evidence="4 7" id="KW-0812">Transmembrane</keyword>